<dbReference type="EMBL" id="CP046052">
    <property type="protein sequence ID" value="QGM47883.1"/>
    <property type="molecule type" value="Genomic_DNA"/>
</dbReference>
<feature type="compositionally biased region" description="Polar residues" evidence="8">
    <location>
        <begin position="1"/>
        <end position="10"/>
    </location>
</feature>
<keyword evidence="3" id="KW-0547">Nucleotide-binding</keyword>
<dbReference type="SUPFAM" id="SSF81660">
    <property type="entry name" value="Metal cation-transporting ATPase, ATP-binding domain N"/>
    <property type="match status" value="1"/>
</dbReference>
<dbReference type="Pfam" id="PF08282">
    <property type="entry name" value="Hydrolase_3"/>
    <property type="match status" value="1"/>
</dbReference>
<comment type="subcellular location">
    <subcellularLocation>
        <location evidence="1">Membrane</location>
        <topology evidence="1">Multi-pass membrane protein</topology>
    </subcellularLocation>
</comment>
<gene>
    <name evidence="11" type="ORF">H2LOC_000600</name>
</gene>
<dbReference type="GO" id="GO:0005524">
    <property type="term" value="F:ATP binding"/>
    <property type="evidence" value="ECO:0007669"/>
    <property type="project" value="UniProtKB-KW"/>
</dbReference>
<dbReference type="SUPFAM" id="SSF81665">
    <property type="entry name" value="Calcium ATPase, transmembrane domain M"/>
    <property type="match status" value="1"/>
</dbReference>
<dbReference type="SUPFAM" id="SSF56784">
    <property type="entry name" value="HAD-like"/>
    <property type="match status" value="1"/>
</dbReference>
<evidence type="ECO:0000256" key="4">
    <source>
        <dbReference type="ARBA" id="ARBA00022840"/>
    </source>
</evidence>
<dbReference type="KEGG" id="mhey:H2LOC_000600"/>
<feature type="region of interest" description="Disordered" evidence="8">
    <location>
        <begin position="1"/>
        <end position="25"/>
    </location>
</feature>
<evidence type="ECO:0000256" key="2">
    <source>
        <dbReference type="ARBA" id="ARBA00022692"/>
    </source>
</evidence>
<dbReference type="InterPro" id="IPR023214">
    <property type="entry name" value="HAD_sf"/>
</dbReference>
<dbReference type="Proteomes" id="UP000309061">
    <property type="component" value="Chromosome"/>
</dbReference>
<keyword evidence="5" id="KW-1278">Translocase</keyword>
<evidence type="ECO:0000256" key="8">
    <source>
        <dbReference type="SAM" id="MobiDB-lite"/>
    </source>
</evidence>
<keyword evidence="12" id="KW-1185">Reference proteome</keyword>
<dbReference type="GO" id="GO:0016887">
    <property type="term" value="F:ATP hydrolysis activity"/>
    <property type="evidence" value="ECO:0007669"/>
    <property type="project" value="InterPro"/>
</dbReference>
<evidence type="ECO:0000313" key="11">
    <source>
        <dbReference type="EMBL" id="QGM47883.1"/>
    </source>
</evidence>
<evidence type="ECO:0000256" key="7">
    <source>
        <dbReference type="ARBA" id="ARBA00023136"/>
    </source>
</evidence>
<dbReference type="GO" id="GO:0016020">
    <property type="term" value="C:membrane"/>
    <property type="evidence" value="ECO:0007669"/>
    <property type="project" value="UniProtKB-SubCell"/>
</dbReference>
<dbReference type="Pfam" id="PF00689">
    <property type="entry name" value="Cation_ATPase_C"/>
    <property type="match status" value="1"/>
</dbReference>
<protein>
    <submittedName>
        <fullName evidence="11">HAD-IC family P-type ATPase</fullName>
    </submittedName>
</protein>
<dbReference type="Pfam" id="PF13246">
    <property type="entry name" value="Cation_ATPase"/>
    <property type="match status" value="1"/>
</dbReference>
<dbReference type="SFLD" id="SFLDF00027">
    <property type="entry name" value="p-type_atpase"/>
    <property type="match status" value="1"/>
</dbReference>
<dbReference type="AlphaFoldDB" id="A0A6B8KM50"/>
<name>A0A6B8KM50_9HYPH</name>
<evidence type="ECO:0000256" key="9">
    <source>
        <dbReference type="SAM" id="Phobius"/>
    </source>
</evidence>
<accession>A0A6B8KM50</accession>
<evidence type="ECO:0000256" key="1">
    <source>
        <dbReference type="ARBA" id="ARBA00004141"/>
    </source>
</evidence>
<dbReference type="InterPro" id="IPR044492">
    <property type="entry name" value="P_typ_ATPase_HD_dom"/>
</dbReference>
<feature type="domain" description="Cation-transporting P-type ATPase N-terminal" evidence="10">
    <location>
        <begin position="126"/>
        <end position="200"/>
    </location>
</feature>
<evidence type="ECO:0000256" key="5">
    <source>
        <dbReference type="ARBA" id="ARBA00022967"/>
    </source>
</evidence>
<evidence type="ECO:0000259" key="10">
    <source>
        <dbReference type="SMART" id="SM00831"/>
    </source>
</evidence>
<dbReference type="GO" id="GO:0015662">
    <property type="term" value="F:P-type ion transporter activity"/>
    <property type="evidence" value="ECO:0007669"/>
    <property type="project" value="UniProtKB-ARBA"/>
</dbReference>
<dbReference type="InterPro" id="IPR036412">
    <property type="entry name" value="HAD-like_sf"/>
</dbReference>
<evidence type="ECO:0000256" key="3">
    <source>
        <dbReference type="ARBA" id="ARBA00022741"/>
    </source>
</evidence>
<feature type="transmembrane region" description="Helical" evidence="9">
    <location>
        <begin position="369"/>
        <end position="386"/>
    </location>
</feature>
<dbReference type="SMART" id="SM00831">
    <property type="entry name" value="Cation_ATPase_N"/>
    <property type="match status" value="1"/>
</dbReference>
<reference evidence="11 12" key="1">
    <citation type="submission" date="2019-11" db="EMBL/GenBank/DDBJ databases">
        <title>The genome sequence of Methylocystis heyeri.</title>
        <authorList>
            <person name="Oshkin I.Y."/>
            <person name="Miroshnikov K."/>
            <person name="Dedysh S.N."/>
        </authorList>
    </citation>
    <scope>NUCLEOTIDE SEQUENCE [LARGE SCALE GENOMIC DNA]</scope>
    <source>
        <strain evidence="11 12">H2</strain>
    </source>
</reference>
<dbReference type="Pfam" id="PF00122">
    <property type="entry name" value="E1-E2_ATPase"/>
    <property type="match status" value="1"/>
</dbReference>
<feature type="transmembrane region" description="Helical" evidence="9">
    <location>
        <begin position="200"/>
        <end position="220"/>
    </location>
</feature>
<dbReference type="InterPro" id="IPR023299">
    <property type="entry name" value="ATPase_P-typ_cyto_dom_N"/>
</dbReference>
<dbReference type="InterPro" id="IPR018303">
    <property type="entry name" value="ATPase_P-typ_P_site"/>
</dbReference>
<dbReference type="PROSITE" id="PS00154">
    <property type="entry name" value="ATPASE_E1_E2"/>
    <property type="match status" value="1"/>
</dbReference>
<dbReference type="InterPro" id="IPR023298">
    <property type="entry name" value="ATPase_P-typ_TM_dom_sf"/>
</dbReference>
<evidence type="ECO:0000256" key="6">
    <source>
        <dbReference type="ARBA" id="ARBA00022989"/>
    </source>
</evidence>
<dbReference type="InterPro" id="IPR006068">
    <property type="entry name" value="ATPase_P-typ_cation-transptr_C"/>
</dbReference>
<sequence>MPVNATTSFQAAVDRKPASPRVSARISHDAAPGRIRFKHPGLIGRKRLARAVDAALRNCRGVRTTRADAATGSVLVEFDPPAGPAALARIIDAAAAGEEPAPLAGESAALALSSAASGDQHAAERHWHAMTAGGAAELLGAGLSRGMTDEQAAERLLAFGPNELPRAKPRSAVAIFAQQLVSLPVLLLAGSAVLSLTTGGVVDALVIAAVVVLNGGIATATEHQAERTILGLSDYAPEPVPVLREGVRRHIHPAELVRGDILLVERGMLIPADARLIESSELSVNESALTGEALPVQKNAQFVLPADTLLPERCNMLFRGTAVTGGCALALVTETGSSTELGRVQSLLNAVRPPETPMQRQLDDVERELILLNGLICAVVFGVGVYHRHGLVAMLRNAISLIVAAIPEGLPAVATTTLALGVQNMRKRDVLVRRLDAVETLGAVEVIGLDKTGTLTENRMAAAAIHTAGLLLRLEGDRLLHGDREADGPTAAVARRLFEVAVLCNESSVRPGPDGPLIEGTATETALIEAALAFGVDAVSLRFSAPVLENAPRSEGRKRMSTLHSVEEGRRLLCVKGEPSEVLALCSAQHTAEGVQPLDEASRANILRANERMAGQALRVLGLALCEKDADPRDECDLEWLGLIGLVNPIRPSVQPALRRLARAGVRCVMITGDQSATARAIARQLDLANGGELRVLEAGQITDLSADTLAALAGQAQVFARVSPVDKLNIVKALQTGGRVVGMTGDGVNDGPALRAAHISIAMGGDGTDVAREVADMVLASNDLNGVIEAVRLGRATYANIRKVLRYLISTSVSETLAMLGAALIDGGVAMTSTQLLWLNIAGEPLPALALGLEEPESSVMDQPPHDARAPILSMGDFRHLIREGVMIGSTTLAAYALAGGTRNLPRASTITFHGITYGQLLHAIRCRSEAPGLYGKLVHSQNHKLNGALLLSAVAQVAAQLSPATRRALNLAPLGGRDILTIAGIVLGGGLANSIFDYAVHIRSASAARRLSLGKPS</sequence>
<feature type="transmembrane region" description="Helical" evidence="9">
    <location>
        <begin position="172"/>
        <end position="194"/>
    </location>
</feature>
<dbReference type="Gene3D" id="3.40.50.1000">
    <property type="entry name" value="HAD superfamily/HAD-like"/>
    <property type="match status" value="1"/>
</dbReference>
<evidence type="ECO:0000313" key="12">
    <source>
        <dbReference type="Proteomes" id="UP000309061"/>
    </source>
</evidence>
<dbReference type="InterPro" id="IPR008250">
    <property type="entry name" value="ATPase_P-typ_transduc_dom_A_sf"/>
</dbReference>
<dbReference type="SUPFAM" id="SSF81653">
    <property type="entry name" value="Calcium ATPase, transduction domain A"/>
    <property type="match status" value="1"/>
</dbReference>
<dbReference type="PANTHER" id="PTHR42861">
    <property type="entry name" value="CALCIUM-TRANSPORTING ATPASE"/>
    <property type="match status" value="1"/>
</dbReference>
<dbReference type="InterPro" id="IPR004014">
    <property type="entry name" value="ATPase_P-typ_cation-transptr_N"/>
</dbReference>
<proteinExistence type="predicted"/>
<dbReference type="SFLD" id="SFLDG00002">
    <property type="entry name" value="C1.7:_P-type_atpase_like"/>
    <property type="match status" value="1"/>
</dbReference>
<keyword evidence="6 9" id="KW-1133">Transmembrane helix</keyword>
<dbReference type="InterPro" id="IPR059000">
    <property type="entry name" value="ATPase_P-type_domA"/>
</dbReference>
<dbReference type="PRINTS" id="PR00119">
    <property type="entry name" value="CATATPASE"/>
</dbReference>
<dbReference type="SFLD" id="SFLDS00003">
    <property type="entry name" value="Haloacid_Dehalogenase"/>
    <property type="match status" value="1"/>
</dbReference>
<dbReference type="Pfam" id="PF00690">
    <property type="entry name" value="Cation_ATPase_N"/>
    <property type="match status" value="1"/>
</dbReference>
<keyword evidence="7 9" id="KW-0472">Membrane</keyword>
<dbReference type="PRINTS" id="PR00120">
    <property type="entry name" value="HATPASE"/>
</dbReference>
<dbReference type="OrthoDB" id="391538at2"/>
<keyword evidence="2 9" id="KW-0812">Transmembrane</keyword>
<dbReference type="NCBIfam" id="TIGR01494">
    <property type="entry name" value="ATPase_P-type"/>
    <property type="match status" value="2"/>
</dbReference>
<keyword evidence="4" id="KW-0067">ATP-binding</keyword>
<dbReference type="Gene3D" id="1.20.1110.10">
    <property type="entry name" value="Calcium-transporting ATPase, transmembrane domain"/>
    <property type="match status" value="1"/>
</dbReference>
<dbReference type="InterPro" id="IPR001757">
    <property type="entry name" value="P_typ_ATPase"/>
</dbReference>
<dbReference type="Gene3D" id="3.40.1110.10">
    <property type="entry name" value="Calcium-transporting ATPase, cytoplasmic domain N"/>
    <property type="match status" value="1"/>
</dbReference>
<dbReference type="Gene3D" id="2.70.150.10">
    <property type="entry name" value="Calcium-transporting ATPase, cytoplasmic transduction domain A"/>
    <property type="match status" value="1"/>
</dbReference>
<organism evidence="11 12">
    <name type="scientific">Methylocystis heyeri</name>
    <dbReference type="NCBI Taxonomy" id="391905"/>
    <lineage>
        <taxon>Bacteria</taxon>
        <taxon>Pseudomonadati</taxon>
        <taxon>Pseudomonadota</taxon>
        <taxon>Alphaproteobacteria</taxon>
        <taxon>Hyphomicrobiales</taxon>
        <taxon>Methylocystaceae</taxon>
        <taxon>Methylocystis</taxon>
    </lineage>
</organism>